<accession>A0A3S5FEM0</accession>
<name>A0A3S5FEM0_9PLAT</name>
<evidence type="ECO:0000313" key="3">
    <source>
        <dbReference type="Proteomes" id="UP000784294"/>
    </source>
</evidence>
<evidence type="ECO:0000313" key="2">
    <source>
        <dbReference type="EMBL" id="VEL26268.1"/>
    </source>
</evidence>
<sequence length="232" mass="23110">MLPSPSPPGLPQADSGLQGLPPGLGLRQDLAIVYLGNQRWQLVVMPRDLEPPPLPAGHAVTSSAVGLGLTSQTADVSAPPVPPAASVGAGGQPLVADAWYSQLRHICDGLAQHLAAAIGLPSVGQASGDAGAVAAASPSTCVPPGLQNSACSASSLVSGLCGTVWRPLTLPEPATGARQEANCISSPGQHVAASALTSTGLQIAQSRLCTNASFACTPLLPTDVFGSRNQPG</sequence>
<keyword evidence="3" id="KW-1185">Reference proteome</keyword>
<feature type="region of interest" description="Disordered" evidence="1">
    <location>
        <begin position="1"/>
        <end position="21"/>
    </location>
</feature>
<proteinExistence type="predicted"/>
<protein>
    <submittedName>
        <fullName evidence="2">Uncharacterized protein</fullName>
    </submittedName>
</protein>
<dbReference type="AlphaFoldDB" id="A0A3S5FEM0"/>
<reference evidence="2" key="1">
    <citation type="submission" date="2018-11" db="EMBL/GenBank/DDBJ databases">
        <authorList>
            <consortium name="Pathogen Informatics"/>
        </authorList>
    </citation>
    <scope>NUCLEOTIDE SEQUENCE</scope>
</reference>
<gene>
    <name evidence="2" type="ORF">PXEA_LOCUS19708</name>
</gene>
<dbReference type="EMBL" id="CAAALY010079120">
    <property type="protein sequence ID" value="VEL26268.1"/>
    <property type="molecule type" value="Genomic_DNA"/>
</dbReference>
<evidence type="ECO:0000256" key="1">
    <source>
        <dbReference type="SAM" id="MobiDB-lite"/>
    </source>
</evidence>
<feature type="compositionally biased region" description="Pro residues" evidence="1">
    <location>
        <begin position="1"/>
        <end position="10"/>
    </location>
</feature>
<comment type="caution">
    <text evidence="2">The sequence shown here is derived from an EMBL/GenBank/DDBJ whole genome shotgun (WGS) entry which is preliminary data.</text>
</comment>
<organism evidence="2 3">
    <name type="scientific">Protopolystoma xenopodis</name>
    <dbReference type="NCBI Taxonomy" id="117903"/>
    <lineage>
        <taxon>Eukaryota</taxon>
        <taxon>Metazoa</taxon>
        <taxon>Spiralia</taxon>
        <taxon>Lophotrochozoa</taxon>
        <taxon>Platyhelminthes</taxon>
        <taxon>Monogenea</taxon>
        <taxon>Polyopisthocotylea</taxon>
        <taxon>Polystomatidea</taxon>
        <taxon>Polystomatidae</taxon>
        <taxon>Protopolystoma</taxon>
    </lineage>
</organism>
<dbReference type="Proteomes" id="UP000784294">
    <property type="component" value="Unassembled WGS sequence"/>
</dbReference>